<dbReference type="InterPro" id="IPR001678">
    <property type="entry name" value="MeTrfase_RsmB-F_NOP2_dom"/>
</dbReference>
<feature type="non-terminal residue" evidence="8">
    <location>
        <position position="408"/>
    </location>
</feature>
<evidence type="ECO:0000313" key="9">
    <source>
        <dbReference type="Proteomes" id="UP000002009"/>
    </source>
</evidence>
<dbReference type="InParanoid" id="C1DZI8"/>
<dbReference type="InterPro" id="IPR023267">
    <property type="entry name" value="RCMT"/>
</dbReference>
<dbReference type="Pfam" id="PF01189">
    <property type="entry name" value="Methyltr_RsmB-F"/>
    <property type="match status" value="1"/>
</dbReference>
<dbReference type="GeneID" id="8241062"/>
<sequence>MGKRSIPQSRLRLAWLDSALIVAKLLGADGNRRGGASIKTLTLRDDVRLKRPTHALVCETLKHVPITRLALERAGVALAPDFNARSDGVGARGAEAPHGAAADEDGFYARLRAPEADGDAVPRRHVRVNTLKLSVDEATRRLASHRPKRDPHVSDVLVFKPGTDLHDHPMVRSGEIVLQGKASCLPAAALGPKRGWDVVDCCAAPGNKTTHLAALVGDRGRVRAFDADGKRLKRLARNVSTAGAGAIVDAKRADFLEVDPLDPEYAGVRAVLLDPSCSGSGTAGTRGDYLIAAARGEKDDPTRGHHLRPDKRVDALAQFQLRALLHAFEFPAAERLSYSTCSVHEAENEAVVRAALPRAAELGWRLCAAMPEWPRRGLDGAVEGAECLIRADQFEDDMEGFFVAVFVR</sequence>
<dbReference type="STRING" id="296587.C1DZI8"/>
<feature type="binding site" evidence="5">
    <location>
        <position position="226"/>
    </location>
    <ligand>
        <name>S-adenosyl-L-methionine</name>
        <dbReference type="ChEBI" id="CHEBI:59789"/>
    </ligand>
</feature>
<keyword evidence="9" id="KW-1185">Reference proteome</keyword>
<dbReference type="GO" id="GO:0003723">
    <property type="term" value="F:RNA binding"/>
    <property type="evidence" value="ECO:0007669"/>
    <property type="project" value="UniProtKB-UniRule"/>
</dbReference>
<feature type="binding site" evidence="5">
    <location>
        <position position="274"/>
    </location>
    <ligand>
        <name>S-adenosyl-L-methionine</name>
        <dbReference type="ChEBI" id="CHEBI:59789"/>
    </ligand>
</feature>
<dbReference type="GO" id="GO:0005730">
    <property type="term" value="C:nucleolus"/>
    <property type="evidence" value="ECO:0007669"/>
    <property type="project" value="TreeGrafter"/>
</dbReference>
<organism evidence="8 9">
    <name type="scientific">Micromonas commoda (strain RCC299 / NOUM17 / CCMP2709)</name>
    <name type="common">Picoplanktonic green alga</name>
    <dbReference type="NCBI Taxonomy" id="296587"/>
    <lineage>
        <taxon>Eukaryota</taxon>
        <taxon>Viridiplantae</taxon>
        <taxon>Chlorophyta</taxon>
        <taxon>Mamiellophyceae</taxon>
        <taxon>Mamiellales</taxon>
        <taxon>Mamiellaceae</taxon>
        <taxon>Micromonas</taxon>
    </lineage>
</organism>
<feature type="chain" id="PRO_5002906702" description="SAM-dependent MTase RsmB/NOP-type domain-containing protein" evidence="6">
    <location>
        <begin position="28"/>
        <end position="408"/>
    </location>
</feature>
<dbReference type="PANTHER" id="PTHR22807">
    <property type="entry name" value="NOP2 YEAST -RELATED NOL1/NOP2/FMU SUN DOMAIN-CONTAINING"/>
    <property type="match status" value="1"/>
</dbReference>
<dbReference type="InterPro" id="IPR049561">
    <property type="entry name" value="NSUN5_7_fdxn-like"/>
</dbReference>
<dbReference type="Proteomes" id="UP000002009">
    <property type="component" value="Chromosome 2"/>
</dbReference>
<evidence type="ECO:0000313" key="8">
    <source>
        <dbReference type="EMBL" id="ACO60658.1"/>
    </source>
</evidence>
<evidence type="ECO:0000256" key="1">
    <source>
        <dbReference type="ARBA" id="ARBA00022603"/>
    </source>
</evidence>
<evidence type="ECO:0000256" key="6">
    <source>
        <dbReference type="SAM" id="SignalP"/>
    </source>
</evidence>
<protein>
    <recommendedName>
        <fullName evidence="7">SAM-dependent MTase RsmB/NOP-type domain-containing protein</fullName>
    </recommendedName>
</protein>
<dbReference type="PANTHER" id="PTHR22807:SF4">
    <property type="entry name" value="28S RRNA (CYTOSINE-C(5))-METHYLTRANSFERASE"/>
    <property type="match status" value="1"/>
</dbReference>
<keyword evidence="1 5" id="KW-0489">Methyltransferase</keyword>
<dbReference type="OrthoDB" id="435282at2759"/>
<keyword evidence="2 5" id="KW-0808">Transferase</keyword>
<feature type="domain" description="SAM-dependent MTase RsmB/NOP-type" evidence="7">
    <location>
        <begin position="114"/>
        <end position="408"/>
    </location>
</feature>
<dbReference type="SUPFAM" id="SSF53335">
    <property type="entry name" value="S-adenosyl-L-methionine-dependent methyltransferases"/>
    <property type="match status" value="1"/>
</dbReference>
<dbReference type="GO" id="GO:0070475">
    <property type="term" value="P:rRNA base methylation"/>
    <property type="evidence" value="ECO:0007669"/>
    <property type="project" value="TreeGrafter"/>
</dbReference>
<dbReference type="GO" id="GO:0008173">
    <property type="term" value="F:RNA methyltransferase activity"/>
    <property type="evidence" value="ECO:0007669"/>
    <property type="project" value="InterPro"/>
</dbReference>
<dbReference type="Gene3D" id="3.30.70.1170">
    <property type="entry name" value="Sun protein, domain 3"/>
    <property type="match status" value="1"/>
</dbReference>
<dbReference type="RefSeq" id="XP_002499399.1">
    <property type="nucleotide sequence ID" value="XM_002499354.1"/>
</dbReference>
<dbReference type="InterPro" id="IPR029063">
    <property type="entry name" value="SAM-dependent_MTases_sf"/>
</dbReference>
<dbReference type="EMBL" id="CP001323">
    <property type="protein sequence ID" value="ACO60658.1"/>
    <property type="molecule type" value="Genomic_DNA"/>
</dbReference>
<proteinExistence type="inferred from homology"/>
<evidence type="ECO:0000259" key="7">
    <source>
        <dbReference type="PROSITE" id="PS51686"/>
    </source>
</evidence>
<dbReference type="InterPro" id="IPR049560">
    <property type="entry name" value="MeTrfase_RsmB-F_NOP2_cat"/>
</dbReference>
<dbReference type="eggNOG" id="KOG2360">
    <property type="taxonomic scope" value="Eukaryota"/>
</dbReference>
<comment type="similarity">
    <text evidence="5">Belongs to the class I-like SAM-binding methyltransferase superfamily. RsmB/NOP family.</text>
</comment>
<evidence type="ECO:0000256" key="4">
    <source>
        <dbReference type="ARBA" id="ARBA00022884"/>
    </source>
</evidence>
<keyword evidence="6" id="KW-0732">Signal</keyword>
<reference evidence="8 9" key="1">
    <citation type="journal article" date="2009" name="Science">
        <title>Green evolution and dynamic adaptations revealed by genomes of the marine picoeukaryotes Micromonas.</title>
        <authorList>
            <person name="Worden A.Z."/>
            <person name="Lee J.H."/>
            <person name="Mock T."/>
            <person name="Rouze P."/>
            <person name="Simmons M.P."/>
            <person name="Aerts A.L."/>
            <person name="Allen A.E."/>
            <person name="Cuvelier M.L."/>
            <person name="Derelle E."/>
            <person name="Everett M.V."/>
            <person name="Foulon E."/>
            <person name="Grimwood J."/>
            <person name="Gundlach H."/>
            <person name="Henrissat B."/>
            <person name="Napoli C."/>
            <person name="McDonald S.M."/>
            <person name="Parker M.S."/>
            <person name="Rombauts S."/>
            <person name="Salamov A."/>
            <person name="Von Dassow P."/>
            <person name="Badger J.H."/>
            <person name="Coutinho P.M."/>
            <person name="Demir E."/>
            <person name="Dubchak I."/>
            <person name="Gentemann C."/>
            <person name="Eikrem W."/>
            <person name="Gready J.E."/>
            <person name="John U."/>
            <person name="Lanier W."/>
            <person name="Lindquist E.A."/>
            <person name="Lucas S."/>
            <person name="Mayer K.F."/>
            <person name="Moreau H."/>
            <person name="Not F."/>
            <person name="Otillar R."/>
            <person name="Panaud O."/>
            <person name="Pangilinan J."/>
            <person name="Paulsen I."/>
            <person name="Piegu B."/>
            <person name="Poliakov A."/>
            <person name="Robbens S."/>
            <person name="Schmutz J."/>
            <person name="Toulza E."/>
            <person name="Wyss T."/>
            <person name="Zelensky A."/>
            <person name="Zhou K."/>
            <person name="Armbrust E.V."/>
            <person name="Bhattacharya D."/>
            <person name="Goodenough U.W."/>
            <person name="Van de Peer Y."/>
            <person name="Grigoriev I.V."/>
        </authorList>
    </citation>
    <scope>NUCLEOTIDE SEQUENCE [LARGE SCALE GENOMIC DNA]</scope>
    <source>
        <strain evidence="9">RCC299 / NOUM17</strain>
    </source>
</reference>
<dbReference type="Gene3D" id="3.40.50.150">
    <property type="entry name" value="Vaccinia Virus protein VP39"/>
    <property type="match status" value="1"/>
</dbReference>
<feature type="binding site" evidence="5">
    <location>
        <position position="254"/>
    </location>
    <ligand>
        <name>S-adenosyl-L-methionine</name>
        <dbReference type="ChEBI" id="CHEBI:59789"/>
    </ligand>
</feature>
<dbReference type="PRINTS" id="PR02008">
    <property type="entry name" value="RCMTFAMILY"/>
</dbReference>
<accession>C1DZI8</accession>
<keyword evidence="3 5" id="KW-0949">S-adenosyl-L-methionine</keyword>
<dbReference type="OMA" id="CAAMPEW"/>
<dbReference type="AlphaFoldDB" id="C1DZI8"/>
<dbReference type="Pfam" id="PF21148">
    <property type="entry name" value="NSUN5_fdxn-like"/>
    <property type="match status" value="1"/>
</dbReference>
<evidence type="ECO:0000256" key="3">
    <source>
        <dbReference type="ARBA" id="ARBA00022691"/>
    </source>
</evidence>
<feature type="binding site" evidence="5">
    <location>
        <begin position="202"/>
        <end position="208"/>
    </location>
    <ligand>
        <name>S-adenosyl-L-methionine</name>
        <dbReference type="ChEBI" id="CHEBI:59789"/>
    </ligand>
</feature>
<feature type="active site" description="Nucleophile" evidence="5">
    <location>
        <position position="341"/>
    </location>
</feature>
<dbReference type="PROSITE" id="PS51686">
    <property type="entry name" value="SAM_MT_RSMB_NOP"/>
    <property type="match status" value="1"/>
</dbReference>
<evidence type="ECO:0000256" key="5">
    <source>
        <dbReference type="PROSITE-ProRule" id="PRU01023"/>
    </source>
</evidence>
<dbReference type="KEGG" id="mis:MICPUN_67984"/>
<evidence type="ECO:0000256" key="2">
    <source>
        <dbReference type="ARBA" id="ARBA00022679"/>
    </source>
</evidence>
<keyword evidence="4 5" id="KW-0694">RNA-binding</keyword>
<gene>
    <name evidence="8" type="ORF">MICPUN_67984</name>
</gene>
<dbReference type="FunCoup" id="C1DZI8">
    <property type="interactions" value="1601"/>
</dbReference>
<name>C1DZI8_MICCC</name>
<feature type="signal peptide" evidence="6">
    <location>
        <begin position="1"/>
        <end position="27"/>
    </location>
</feature>